<reference evidence="1" key="1">
    <citation type="submission" date="2021-03" db="EMBL/GenBank/DDBJ databases">
        <authorList>
            <person name="Tagirdzhanova G."/>
        </authorList>
    </citation>
    <scope>NUCLEOTIDE SEQUENCE</scope>
</reference>
<protein>
    <submittedName>
        <fullName evidence="1">Uncharacterized protein</fullName>
    </submittedName>
</protein>
<accession>A0A8H3PIY0</accession>
<dbReference type="OrthoDB" id="10510386at2759"/>
<sequence length="154" mass="17033">TNLFRGAPEGLELGFDWESTNQTISTSAFSATISLAMLNITAYPLDKELNHFDYTVDARDGGLLPVLHPFIMNVNIKKTPIGQQLPFRMTRKDATDTLGSLGWIIPVTTEPDSFKEILFELWLFDPKAFSFKDAKLVAKGGIVKVSQLGHATTT</sequence>
<gene>
    <name evidence="1" type="ORF">HETSPECPRED_004486</name>
</gene>
<proteinExistence type="predicted"/>
<dbReference type="Proteomes" id="UP000664521">
    <property type="component" value="Unassembled WGS sequence"/>
</dbReference>
<name>A0A8H3PIY0_9LECA</name>
<organism evidence="1 2">
    <name type="scientific">Heterodermia speciosa</name>
    <dbReference type="NCBI Taxonomy" id="116794"/>
    <lineage>
        <taxon>Eukaryota</taxon>
        <taxon>Fungi</taxon>
        <taxon>Dikarya</taxon>
        <taxon>Ascomycota</taxon>
        <taxon>Pezizomycotina</taxon>
        <taxon>Lecanoromycetes</taxon>
        <taxon>OSLEUM clade</taxon>
        <taxon>Lecanoromycetidae</taxon>
        <taxon>Caliciales</taxon>
        <taxon>Physciaceae</taxon>
        <taxon>Heterodermia</taxon>
    </lineage>
</organism>
<dbReference type="EMBL" id="CAJPDS010000274">
    <property type="protein sequence ID" value="CAF9941957.1"/>
    <property type="molecule type" value="Genomic_DNA"/>
</dbReference>
<dbReference type="AlphaFoldDB" id="A0A8H3PIY0"/>
<comment type="caution">
    <text evidence="1">The sequence shown here is derived from an EMBL/GenBank/DDBJ whole genome shotgun (WGS) entry which is preliminary data.</text>
</comment>
<evidence type="ECO:0000313" key="2">
    <source>
        <dbReference type="Proteomes" id="UP000664521"/>
    </source>
</evidence>
<evidence type="ECO:0000313" key="1">
    <source>
        <dbReference type="EMBL" id="CAF9941957.1"/>
    </source>
</evidence>
<keyword evidence="2" id="KW-1185">Reference proteome</keyword>
<feature type="non-terminal residue" evidence="1">
    <location>
        <position position="1"/>
    </location>
</feature>